<dbReference type="PANTHER" id="PTHR31488:SF1">
    <property type="entry name" value="C-MANNOSYLTRANSFERASE DPY19L1"/>
    <property type="match status" value="1"/>
</dbReference>
<reference evidence="9 10" key="1">
    <citation type="submission" date="2023-09" db="EMBL/GenBank/DDBJ databases">
        <title>Genomes of two closely related lineages of the louse Polyplax serrata with different host specificities.</title>
        <authorList>
            <person name="Martinu J."/>
            <person name="Tarabai H."/>
            <person name="Stefka J."/>
            <person name="Hypsa V."/>
        </authorList>
    </citation>
    <scope>NUCLEOTIDE SEQUENCE [LARGE SCALE GENOMIC DNA]</scope>
    <source>
        <strain evidence="9">98ZLc_SE</strain>
    </source>
</reference>
<dbReference type="Proteomes" id="UP001359485">
    <property type="component" value="Unassembled WGS sequence"/>
</dbReference>
<feature type="transmembrane region" description="Helical" evidence="8">
    <location>
        <begin position="210"/>
        <end position="228"/>
    </location>
</feature>
<protein>
    <recommendedName>
        <fullName evidence="11">C-mannosyltransferase DPY19L1</fullName>
    </recommendedName>
</protein>
<evidence type="ECO:0000256" key="8">
    <source>
        <dbReference type="SAM" id="Phobius"/>
    </source>
</evidence>
<keyword evidence="7 8" id="KW-0472">Membrane</keyword>
<keyword evidence="4" id="KW-0808">Transferase</keyword>
<sequence>MTFRTEMGFYYHYYKKIVSAPTFELGLSALLQDNQTEYPEVINALQRFNLYPEIIIGGLFRIFDSVTKSYDISTKQCWEVNRGQTLPPVNSCEGLGDPMYFYLEFVWYCAGLSKAVLFIYAVVLSNSFTGGLLTVLGFLYNHGHCTRVQWTPPLRESFAYPFCLLQMLAVTYCLKNTKNKVNSKLQLYFQMWSITITSTLSLVLWQFSQFVLATQVIAVLLLFCTGIIHKRTILVILVSQLIGLLQAAVFLFGNEFLFQSILFSLLLATIAVIMGCEFRIYNPMLHGLFVLTSILAIAFSLKSKINQFFGAHDAHVFEIIQAKLSNFRTFHTMLYTCSAEFDFLPLSTIYDMSITGLIPTVAVVVLMLLFKWSKHFPIRKKKLTFVQNVIDPEVVYNLLQLAAFTVMTIFIMRLKLFWSPHMCLMASLIMSTKYFPSKSNLRYCLLTVLIAAMSYQGVNNIIKQRNIMGEYVNIAFEEVLTWITSETLPTDVFAGPMSVMANVLLSTGRRIVNHPHYENEDMRERTMKVYSVFSRQNPEQVYATLVAMGVDYVILDEAWCYPRSKPNCSMVDLWDLVDHENRGNEPVCPKLFEGNSGPFIRTFANEVFVVLSLKARQFVEILPLQQYQI</sequence>
<name>A0ABR1BHS0_POLSC</name>
<gene>
    <name evidence="9" type="ORF">RUM44_013229</name>
</gene>
<evidence type="ECO:0000313" key="10">
    <source>
        <dbReference type="Proteomes" id="UP001359485"/>
    </source>
</evidence>
<accession>A0ABR1BHS0</accession>
<feature type="transmembrane region" description="Helical" evidence="8">
    <location>
        <begin position="158"/>
        <end position="175"/>
    </location>
</feature>
<feature type="transmembrane region" description="Helical" evidence="8">
    <location>
        <begin position="394"/>
        <end position="412"/>
    </location>
</feature>
<evidence type="ECO:0000256" key="5">
    <source>
        <dbReference type="ARBA" id="ARBA00022692"/>
    </source>
</evidence>
<proteinExistence type="inferred from homology"/>
<dbReference type="InterPro" id="IPR047462">
    <property type="entry name" value="Dpy19"/>
</dbReference>
<comment type="subcellular location">
    <subcellularLocation>
        <location evidence="1">Membrane</location>
        <topology evidence="1">Multi-pass membrane protein</topology>
    </subcellularLocation>
</comment>
<evidence type="ECO:0000256" key="7">
    <source>
        <dbReference type="ARBA" id="ARBA00023136"/>
    </source>
</evidence>
<feature type="transmembrane region" description="Helical" evidence="8">
    <location>
        <begin position="117"/>
        <end position="138"/>
    </location>
</feature>
<dbReference type="PANTHER" id="PTHR31488">
    <property type="entry name" value="DPY-19-LIKE 1, LIKE (H. SAPIENS)"/>
    <property type="match status" value="1"/>
</dbReference>
<evidence type="ECO:0000256" key="1">
    <source>
        <dbReference type="ARBA" id="ARBA00004141"/>
    </source>
</evidence>
<evidence type="ECO:0000256" key="2">
    <source>
        <dbReference type="ARBA" id="ARBA00008744"/>
    </source>
</evidence>
<dbReference type="Pfam" id="PF10034">
    <property type="entry name" value="Dpy19"/>
    <property type="match status" value="1"/>
</dbReference>
<feature type="transmembrane region" description="Helical" evidence="8">
    <location>
        <begin position="352"/>
        <end position="373"/>
    </location>
</feature>
<comment type="caution">
    <text evidence="9">The sequence shown here is derived from an EMBL/GenBank/DDBJ whole genome shotgun (WGS) entry which is preliminary data.</text>
</comment>
<dbReference type="EMBL" id="JAWJWF010000001">
    <property type="protein sequence ID" value="KAK6641517.1"/>
    <property type="molecule type" value="Genomic_DNA"/>
</dbReference>
<evidence type="ECO:0000256" key="3">
    <source>
        <dbReference type="ARBA" id="ARBA00022676"/>
    </source>
</evidence>
<dbReference type="InterPro" id="IPR018732">
    <property type="entry name" value="Dpy-19/Dpy-19-like"/>
</dbReference>
<keyword evidence="6 8" id="KW-1133">Transmembrane helix</keyword>
<feature type="transmembrane region" description="Helical" evidence="8">
    <location>
        <begin position="233"/>
        <end position="252"/>
    </location>
</feature>
<feature type="transmembrane region" description="Helical" evidence="8">
    <location>
        <begin position="187"/>
        <end position="204"/>
    </location>
</feature>
<keyword evidence="3" id="KW-0328">Glycosyltransferase</keyword>
<evidence type="ECO:0000256" key="6">
    <source>
        <dbReference type="ARBA" id="ARBA00022989"/>
    </source>
</evidence>
<comment type="similarity">
    <text evidence="2">Belongs to the dpy-19 family.</text>
</comment>
<evidence type="ECO:0000256" key="4">
    <source>
        <dbReference type="ARBA" id="ARBA00022679"/>
    </source>
</evidence>
<evidence type="ECO:0000313" key="9">
    <source>
        <dbReference type="EMBL" id="KAK6641517.1"/>
    </source>
</evidence>
<dbReference type="CDD" id="cd20177">
    <property type="entry name" value="Dpy19"/>
    <property type="match status" value="1"/>
</dbReference>
<organism evidence="9 10">
    <name type="scientific">Polyplax serrata</name>
    <name type="common">Common mouse louse</name>
    <dbReference type="NCBI Taxonomy" id="468196"/>
    <lineage>
        <taxon>Eukaryota</taxon>
        <taxon>Metazoa</taxon>
        <taxon>Ecdysozoa</taxon>
        <taxon>Arthropoda</taxon>
        <taxon>Hexapoda</taxon>
        <taxon>Insecta</taxon>
        <taxon>Pterygota</taxon>
        <taxon>Neoptera</taxon>
        <taxon>Paraneoptera</taxon>
        <taxon>Psocodea</taxon>
        <taxon>Troctomorpha</taxon>
        <taxon>Phthiraptera</taxon>
        <taxon>Anoplura</taxon>
        <taxon>Polyplacidae</taxon>
        <taxon>Polyplax</taxon>
    </lineage>
</organism>
<keyword evidence="5 8" id="KW-0812">Transmembrane</keyword>
<feature type="transmembrane region" description="Helical" evidence="8">
    <location>
        <begin position="283"/>
        <end position="301"/>
    </location>
</feature>
<feature type="transmembrane region" description="Helical" evidence="8">
    <location>
        <begin position="258"/>
        <end position="276"/>
    </location>
</feature>
<keyword evidence="10" id="KW-1185">Reference proteome</keyword>
<evidence type="ECO:0008006" key="11">
    <source>
        <dbReference type="Google" id="ProtNLM"/>
    </source>
</evidence>